<name>A0ABN9Y9E5_9DINO</name>
<feature type="region of interest" description="Disordered" evidence="3">
    <location>
        <begin position="646"/>
        <end position="882"/>
    </location>
</feature>
<feature type="compositionally biased region" description="Gly residues" evidence="3">
    <location>
        <begin position="474"/>
        <end position="483"/>
    </location>
</feature>
<dbReference type="SUPFAM" id="SSF47473">
    <property type="entry name" value="EF-hand"/>
    <property type="match status" value="1"/>
</dbReference>
<dbReference type="InterPro" id="IPR018247">
    <property type="entry name" value="EF_Hand_1_Ca_BS"/>
</dbReference>
<feature type="compositionally biased region" description="Low complexity" evidence="3">
    <location>
        <begin position="754"/>
        <end position="766"/>
    </location>
</feature>
<dbReference type="InterPro" id="IPR002048">
    <property type="entry name" value="EF_hand_dom"/>
</dbReference>
<sequence length="983" mass="103161">MAAAAGAGAAAAGGGHAYLVDALQAEVAKWRGVAEELRGRLRGAEAAHAAAQERAEGAHAQALQGERKRVAAFQKQRDALAAEVEDVKELHARQVDALRRSAAGREAAQVDLAVLYDRHVRQLQLCFEAAAVPVLRSCRQGQQVEAAALQECVAQLELGLQAVKMQRLERRRVLQQTLDRRACERQGRSDRREEATEFQQRRAQWLQVQLASMREAHALELEAFEERLLEEEQTADARLDSLLGNEVDAGVSHALRSAAVAAAPGPPPPDWEVERLRQEAGTQRRSLAEALRQRGSWAGTPPELASARASARSSREAVGASAPGERSPGRSPAVLQPGAHQEPAAVGEGAPQARRELSTPRRPGARQEPTAVPPRERPALGEPAEAPRQPATRPGPLAVHQEQVATRGPPDAACEPAARPVQSTEGAEAEPTPSGGLSGSLRSSGGVLFGGGLGASTGPRVGGGSLGPAAPPDGSGGGGGFFGPQGLMAAARELVQELAAAGEPSNLSEPAVVGSEPGDPWEPTAAGREPSGLEPGASELVAAEARRSIVGQLFDVLDTDGDGLLSQQEMEQFARHHGFEGSDDEWAKEFQLLCGMPIFGETSRGHRMGVPLDRFRTLVDDQSEAGLFCSHEELCQLLLELRQGQPQRHDEAQRSGLLTPSPFEAAPYGAAPHGGDTDEHCAAPLGPPAAAEPLADSRWQAAAGQQTAHPPRAAPPAAGRERAAAWPAVAAREPPGQAALTWEPSYARGPGTLEARAPSRASSREPSPTRDSSAPAAAWPLVRVPSAASRPAAPPLGPAAAPELPDEPAQGAGEPASAGREPPAILGAPSESARACRQQGGTCSGGGRPQRAPMVPLRTPDPPPPAAPPEPPQLLAPPRPGARYSRYTVDNSLLQAPTRGLQYRQTRRLEDKDLKSIAAWGSVVHGIDCGDGWVEVYNRFLPMQVGGVRVLAPCPGNLLRDSCSMSDPLDPGLAEPALRISIV</sequence>
<evidence type="ECO:0000313" key="5">
    <source>
        <dbReference type="EMBL" id="CAK0907295.1"/>
    </source>
</evidence>
<evidence type="ECO:0000256" key="1">
    <source>
        <dbReference type="ARBA" id="ARBA00022837"/>
    </source>
</evidence>
<evidence type="ECO:0000256" key="2">
    <source>
        <dbReference type="SAM" id="Coils"/>
    </source>
</evidence>
<gene>
    <name evidence="5" type="ORF">PCOR1329_LOCUS82357</name>
</gene>
<evidence type="ECO:0000259" key="4">
    <source>
        <dbReference type="PROSITE" id="PS50222"/>
    </source>
</evidence>
<keyword evidence="2" id="KW-0175">Coiled coil</keyword>
<feature type="compositionally biased region" description="Pro residues" evidence="3">
    <location>
        <begin position="859"/>
        <end position="880"/>
    </location>
</feature>
<dbReference type="PROSITE" id="PS50222">
    <property type="entry name" value="EF_HAND_2"/>
    <property type="match status" value="1"/>
</dbReference>
<dbReference type="Gene3D" id="1.10.238.10">
    <property type="entry name" value="EF-hand"/>
    <property type="match status" value="1"/>
</dbReference>
<organism evidence="5 6">
    <name type="scientific">Prorocentrum cordatum</name>
    <dbReference type="NCBI Taxonomy" id="2364126"/>
    <lineage>
        <taxon>Eukaryota</taxon>
        <taxon>Sar</taxon>
        <taxon>Alveolata</taxon>
        <taxon>Dinophyceae</taxon>
        <taxon>Prorocentrales</taxon>
        <taxon>Prorocentraceae</taxon>
        <taxon>Prorocentrum</taxon>
    </lineage>
</organism>
<evidence type="ECO:0000256" key="3">
    <source>
        <dbReference type="SAM" id="MobiDB-lite"/>
    </source>
</evidence>
<protein>
    <recommendedName>
        <fullName evidence="4">EF-hand domain-containing protein</fullName>
    </recommendedName>
</protein>
<feature type="region of interest" description="Disordered" evidence="3">
    <location>
        <begin position="502"/>
        <end position="534"/>
    </location>
</feature>
<feature type="compositionally biased region" description="Low complexity" evidence="3">
    <location>
        <begin position="708"/>
        <end position="735"/>
    </location>
</feature>
<accession>A0ABN9Y9E5</accession>
<feature type="domain" description="EF-hand" evidence="4">
    <location>
        <begin position="545"/>
        <end position="580"/>
    </location>
</feature>
<feature type="compositionally biased region" description="Low complexity" evidence="3">
    <location>
        <begin position="798"/>
        <end position="809"/>
    </location>
</feature>
<dbReference type="PROSITE" id="PS00018">
    <property type="entry name" value="EF_HAND_1"/>
    <property type="match status" value="1"/>
</dbReference>
<keyword evidence="6" id="KW-1185">Reference proteome</keyword>
<dbReference type="EMBL" id="CAUYUJ010021836">
    <property type="protein sequence ID" value="CAK0907295.1"/>
    <property type="molecule type" value="Genomic_DNA"/>
</dbReference>
<keyword evidence="1" id="KW-0106">Calcium</keyword>
<reference evidence="5" key="1">
    <citation type="submission" date="2023-10" db="EMBL/GenBank/DDBJ databases">
        <authorList>
            <person name="Chen Y."/>
            <person name="Shah S."/>
            <person name="Dougan E. K."/>
            <person name="Thang M."/>
            <person name="Chan C."/>
        </authorList>
    </citation>
    <scope>NUCLEOTIDE SEQUENCE [LARGE SCALE GENOMIC DNA]</scope>
</reference>
<proteinExistence type="predicted"/>
<feature type="compositionally biased region" description="Low complexity" evidence="3">
    <location>
        <begin position="305"/>
        <end position="322"/>
    </location>
</feature>
<comment type="caution">
    <text evidence="5">The sequence shown here is derived from an EMBL/GenBank/DDBJ whole genome shotgun (WGS) entry which is preliminary data.</text>
</comment>
<evidence type="ECO:0000313" key="6">
    <source>
        <dbReference type="Proteomes" id="UP001189429"/>
    </source>
</evidence>
<feature type="coiled-coil region" evidence="2">
    <location>
        <begin position="20"/>
        <end position="90"/>
    </location>
</feature>
<dbReference type="InterPro" id="IPR011992">
    <property type="entry name" value="EF-hand-dom_pair"/>
</dbReference>
<feature type="compositionally biased region" description="Low complexity" evidence="3">
    <location>
        <begin position="682"/>
        <end position="694"/>
    </location>
</feature>
<dbReference type="Proteomes" id="UP001189429">
    <property type="component" value="Unassembled WGS sequence"/>
</dbReference>
<feature type="compositionally biased region" description="Gly residues" evidence="3">
    <location>
        <begin position="447"/>
        <end position="466"/>
    </location>
</feature>
<feature type="region of interest" description="Disordered" evidence="3">
    <location>
        <begin position="277"/>
        <end position="484"/>
    </location>
</feature>